<evidence type="ECO:0000313" key="2">
    <source>
        <dbReference type="EMBL" id="AFF27940.1"/>
    </source>
</evidence>
<evidence type="ECO:0000313" key="3">
    <source>
        <dbReference type="Proteomes" id="UP000027492"/>
    </source>
</evidence>
<accession>A0A067XGX4</accession>
<protein>
    <submittedName>
        <fullName evidence="2">Putative tail structural protein</fullName>
    </submittedName>
</protein>
<dbReference type="OrthoDB" id="967at10239"/>
<gene>
    <name evidence="2" type="ORF">vB_Efae230P-4.8</name>
</gene>
<reference evidence="2 3" key="1">
    <citation type="submission" date="2011-12" db="EMBL/GenBank/DDBJ databases">
        <title>Sequence of unusually small Enterococcal phage vB_Efae230P-4.</title>
        <authorList>
            <person name="Golebiewski M."/>
            <person name="Jurczak-Kurek A."/>
            <person name="Wrobel B."/>
        </authorList>
    </citation>
    <scope>NUCLEOTIDE SEQUENCE [LARGE SCALE GENOMIC DNA]</scope>
</reference>
<evidence type="ECO:0000259" key="1">
    <source>
        <dbReference type="Pfam" id="PF16838"/>
    </source>
</evidence>
<dbReference type="Proteomes" id="UP000027492">
    <property type="component" value="Segment"/>
</dbReference>
<dbReference type="Pfam" id="PF16838">
    <property type="entry name" value="Caud_tail_N"/>
    <property type="match status" value="1"/>
</dbReference>
<organism evidence="2 3">
    <name type="scientific">Enterococcus phage vB_Efae230P-4</name>
    <dbReference type="NCBI Taxonomy" id="1161939"/>
    <lineage>
        <taxon>Viruses</taxon>
        <taxon>Duplodnaviria</taxon>
        <taxon>Heunggongvirae</taxon>
        <taxon>Uroviricota</taxon>
        <taxon>Caudoviricetes</taxon>
        <taxon>Rountreeviridae</taxon>
        <taxon>Sarlesvirinae</taxon>
        <taxon>Copernicusvirus</taxon>
        <taxon>Copernicusvirus Efae230P4</taxon>
    </lineage>
</organism>
<name>A0A067XGX4_9CAUD</name>
<feature type="domain" description="Tail knob protein gp9 N-terminal" evidence="1">
    <location>
        <begin position="3"/>
        <end position="113"/>
    </location>
</feature>
<dbReference type="GeneID" id="22112867"/>
<dbReference type="KEGG" id="vg:22112867"/>
<sequence>MKLSKVTLFYDTPMTTLNETIHFDTNEERDRYFFITSGFKKVEFEGNFNLVKDRLTLRLPIPYEDCDGINYGHFKDGFTGKDYYFYVMATQYVNEKVTMFQVVVDVLMTFTQGNTLSGLGNVTVNRQHLTQGVYSRRLRELKTNYDILNATSKRYVHSKSYQFKNLYVLMQAASSLTADFGSLEKPKNTLPLGGEHDNIVSPVGLYTLKADDFQEFTRLMSDYPWIGQNISDITLVPNEMINPDSLEKVKLNDKETPFEFYRFKNGYSSKDVDLSSLSMTKNEVLSALNIPKEEEYLLRSGYFTCEIYNWNGDSLLVDLADMPDTGINFNVYQTLGFNNEMKVYLEDWYQNSDTEQGGFKRGSFLNNSIGFSDFTKIPLLIDNYKLSLANNANTIAYNNSQTMSGRAKNIGKTIFDPNQSLIEKATNIFTDAYSLMGGGLSITNIGGKIASDTEYYRKQRAEFADLSLTPATVQPSNKGFAFNIGNGIFGLTMKFSAPSEAELEKIRKYYSMMGFEFNEKGSVDDIHSMTICNYLQIDGQFKINGIPTQYMEQLKALLMAGVRFWHFNNKHNPLLQNPLENKRRNF</sequence>
<dbReference type="RefSeq" id="YP_009103964.1">
    <property type="nucleotide sequence ID" value="NC_025467.1"/>
</dbReference>
<dbReference type="InterPro" id="IPR031772">
    <property type="entry name" value="Gp9_N"/>
</dbReference>
<dbReference type="EMBL" id="JQ309827">
    <property type="protein sequence ID" value="AFF27940.1"/>
    <property type="molecule type" value="Genomic_DNA"/>
</dbReference>
<proteinExistence type="predicted"/>
<keyword evidence="3" id="KW-1185">Reference proteome</keyword>